<sequence length="613" mass="65850">MTGTIAPLPAGRPLPALVVRKSTHRSAPRRLLAAVAGAAIVVAVLVWAGLRWSDDQAAAVADDLASAAATGHANLLASELGKFRLLPLVLAEYPELAAAFRGEPAARRLDRDLELLADRTGAAVIYAVDASGRTVSASNWRRPTSFVGQRYGFRPYFIDAMQRGAAELFALGTVSGRPGLYLARRIERQGRALGVIVVKVEFDRLEASWRRTPGFTLAMDADGIVLATSRPGWRFAALVPLSTRRLADTRRTLQFGPAPPRRAPVTIAGRSAQVQEPAAMDGTVFRVARTASPLAGGVVLHFTPLAPAALAARSQALLVGLAALLVLAIAGALALRSVERRRLQVAAREELERTVAERTAELRESNTRLGRESEERLAADRRYRAAREELAQASRLGSLGQITAGVAHEISQPIAAIRAYAENGLAFLDRASTGRARDNFDRIVGLTERVGVITGELRAFARRRPGEDTTTTVGRVLDGMLLLTPERTRALLRLRVDDTLRDVAVVGDRIRLEQVLVNLLTNAADAAADITSPVIAIDVDDLVDRVTIRVRDNGPGVVAALRESLFEPFVTGRADGLGLGLPIAREIARDYGGDLVMVDVPEGAEFVLMLTRA</sequence>
<dbReference type="SMART" id="SM00388">
    <property type="entry name" value="HisKA"/>
    <property type="match status" value="1"/>
</dbReference>
<protein>
    <recommendedName>
        <fullName evidence="3">histidine kinase</fullName>
        <ecNumber evidence="3">2.7.13.3</ecNumber>
    </recommendedName>
</protein>
<keyword evidence="11 14" id="KW-1133">Transmembrane helix</keyword>
<dbReference type="InterPro" id="IPR036097">
    <property type="entry name" value="HisK_dim/P_sf"/>
</dbReference>
<evidence type="ECO:0000313" key="17">
    <source>
        <dbReference type="Proteomes" id="UP000199586"/>
    </source>
</evidence>
<evidence type="ECO:0000256" key="6">
    <source>
        <dbReference type="ARBA" id="ARBA00022679"/>
    </source>
</evidence>
<dbReference type="SMART" id="SM00387">
    <property type="entry name" value="HATPase_c"/>
    <property type="match status" value="1"/>
</dbReference>
<evidence type="ECO:0000256" key="12">
    <source>
        <dbReference type="ARBA" id="ARBA00023012"/>
    </source>
</evidence>
<keyword evidence="6" id="KW-0808">Transferase</keyword>
<dbReference type="PANTHER" id="PTHR43065:SF46">
    <property type="entry name" value="C4-DICARBOXYLATE TRANSPORT SENSOR PROTEIN DCTB"/>
    <property type="match status" value="1"/>
</dbReference>
<dbReference type="InterPro" id="IPR003661">
    <property type="entry name" value="HisK_dim/P_dom"/>
</dbReference>
<dbReference type="Gene3D" id="6.10.250.3020">
    <property type="match status" value="1"/>
</dbReference>
<keyword evidence="9 16" id="KW-0418">Kinase</keyword>
<evidence type="ECO:0000256" key="1">
    <source>
        <dbReference type="ARBA" id="ARBA00000085"/>
    </source>
</evidence>
<keyword evidence="17" id="KW-1185">Reference proteome</keyword>
<evidence type="ECO:0000256" key="10">
    <source>
        <dbReference type="ARBA" id="ARBA00022840"/>
    </source>
</evidence>
<keyword evidence="12" id="KW-0902">Two-component regulatory system</keyword>
<feature type="transmembrane region" description="Helical" evidence="14">
    <location>
        <begin position="316"/>
        <end position="335"/>
    </location>
</feature>
<name>A0A1I5UW76_9SPHN</name>
<dbReference type="InterPro" id="IPR029151">
    <property type="entry name" value="Sensor-like_sf"/>
</dbReference>
<dbReference type="GO" id="GO:0005524">
    <property type="term" value="F:ATP binding"/>
    <property type="evidence" value="ECO:0007669"/>
    <property type="project" value="UniProtKB-KW"/>
</dbReference>
<dbReference type="InterPro" id="IPR005467">
    <property type="entry name" value="His_kinase_dom"/>
</dbReference>
<dbReference type="PIRSF" id="PIRSF036431">
    <property type="entry name" value="STHK_DctB"/>
    <property type="match status" value="1"/>
</dbReference>
<dbReference type="Proteomes" id="UP000199586">
    <property type="component" value="Unassembled WGS sequence"/>
</dbReference>
<dbReference type="PANTHER" id="PTHR43065">
    <property type="entry name" value="SENSOR HISTIDINE KINASE"/>
    <property type="match status" value="1"/>
</dbReference>
<dbReference type="PRINTS" id="PR00344">
    <property type="entry name" value="BCTRLSENSOR"/>
</dbReference>
<dbReference type="Gene3D" id="3.30.450.20">
    <property type="entry name" value="PAS domain"/>
    <property type="match status" value="2"/>
</dbReference>
<keyword evidence="13 14" id="KW-0472">Membrane</keyword>
<dbReference type="SUPFAM" id="SSF103190">
    <property type="entry name" value="Sensory domain-like"/>
    <property type="match status" value="1"/>
</dbReference>
<dbReference type="STRING" id="634430.SAMN04488241_1183"/>
<proteinExistence type="predicted"/>
<evidence type="ECO:0000256" key="5">
    <source>
        <dbReference type="ARBA" id="ARBA00022553"/>
    </source>
</evidence>
<keyword evidence="5" id="KW-0597">Phosphoprotein</keyword>
<feature type="transmembrane region" description="Helical" evidence="14">
    <location>
        <begin position="31"/>
        <end position="50"/>
    </location>
</feature>
<dbReference type="CDD" id="cd00082">
    <property type="entry name" value="HisKA"/>
    <property type="match status" value="1"/>
</dbReference>
<dbReference type="Gene3D" id="3.30.565.10">
    <property type="entry name" value="Histidine kinase-like ATPase, C-terminal domain"/>
    <property type="match status" value="1"/>
</dbReference>
<reference evidence="16 17" key="1">
    <citation type="submission" date="2016-10" db="EMBL/GenBank/DDBJ databases">
        <authorList>
            <person name="de Groot N.N."/>
        </authorList>
    </citation>
    <scope>NUCLEOTIDE SEQUENCE [LARGE SCALE GENOMIC DNA]</scope>
    <source>
        <strain evidence="16 17">CGMCC 1.9113</strain>
    </source>
</reference>
<feature type="domain" description="Histidine kinase" evidence="15">
    <location>
        <begin position="405"/>
        <end position="613"/>
    </location>
</feature>
<keyword evidence="7 14" id="KW-0812">Transmembrane</keyword>
<dbReference type="Pfam" id="PF02743">
    <property type="entry name" value="dCache_1"/>
    <property type="match status" value="1"/>
</dbReference>
<dbReference type="PROSITE" id="PS50109">
    <property type="entry name" value="HIS_KIN"/>
    <property type="match status" value="1"/>
</dbReference>
<gene>
    <name evidence="16" type="ORF">SAMN04488241_1183</name>
</gene>
<accession>A0A1I5UW76</accession>
<dbReference type="InterPro" id="IPR003594">
    <property type="entry name" value="HATPase_dom"/>
</dbReference>
<organism evidence="16 17">
    <name type="scientific">Sphingomonas rubra</name>
    <dbReference type="NCBI Taxonomy" id="634430"/>
    <lineage>
        <taxon>Bacteria</taxon>
        <taxon>Pseudomonadati</taxon>
        <taxon>Pseudomonadota</taxon>
        <taxon>Alphaproteobacteria</taxon>
        <taxon>Sphingomonadales</taxon>
        <taxon>Sphingomonadaceae</taxon>
        <taxon>Sphingomonas</taxon>
    </lineage>
</organism>
<evidence type="ECO:0000256" key="8">
    <source>
        <dbReference type="ARBA" id="ARBA00022741"/>
    </source>
</evidence>
<dbReference type="SUPFAM" id="SSF47384">
    <property type="entry name" value="Homodimeric domain of signal transducing histidine kinase"/>
    <property type="match status" value="1"/>
</dbReference>
<evidence type="ECO:0000256" key="14">
    <source>
        <dbReference type="SAM" id="Phobius"/>
    </source>
</evidence>
<keyword evidence="4" id="KW-1003">Cell membrane</keyword>
<dbReference type="InterPro" id="IPR033479">
    <property type="entry name" value="dCache_1"/>
</dbReference>
<dbReference type="Pfam" id="PF02518">
    <property type="entry name" value="HATPase_c"/>
    <property type="match status" value="1"/>
</dbReference>
<comment type="subcellular location">
    <subcellularLocation>
        <location evidence="2">Cell membrane</location>
        <topology evidence="2">Multi-pass membrane protein</topology>
    </subcellularLocation>
</comment>
<dbReference type="InterPro" id="IPR036890">
    <property type="entry name" value="HATPase_C_sf"/>
</dbReference>
<dbReference type="EMBL" id="FOXP01000018">
    <property type="protein sequence ID" value="SFP99468.1"/>
    <property type="molecule type" value="Genomic_DNA"/>
</dbReference>
<dbReference type="SUPFAM" id="SSF55874">
    <property type="entry name" value="ATPase domain of HSP90 chaperone/DNA topoisomerase II/histidine kinase"/>
    <property type="match status" value="1"/>
</dbReference>
<dbReference type="AlphaFoldDB" id="A0A1I5UW76"/>
<evidence type="ECO:0000256" key="11">
    <source>
        <dbReference type="ARBA" id="ARBA00022989"/>
    </source>
</evidence>
<dbReference type="GO" id="GO:0005886">
    <property type="term" value="C:plasma membrane"/>
    <property type="evidence" value="ECO:0007669"/>
    <property type="project" value="UniProtKB-SubCell"/>
</dbReference>
<dbReference type="Pfam" id="PF00512">
    <property type="entry name" value="HisKA"/>
    <property type="match status" value="1"/>
</dbReference>
<keyword evidence="8" id="KW-0547">Nucleotide-binding</keyword>
<evidence type="ECO:0000256" key="3">
    <source>
        <dbReference type="ARBA" id="ARBA00012438"/>
    </source>
</evidence>
<evidence type="ECO:0000256" key="13">
    <source>
        <dbReference type="ARBA" id="ARBA00023136"/>
    </source>
</evidence>
<evidence type="ECO:0000256" key="7">
    <source>
        <dbReference type="ARBA" id="ARBA00022692"/>
    </source>
</evidence>
<dbReference type="EC" id="2.7.13.3" evidence="3"/>
<evidence type="ECO:0000256" key="2">
    <source>
        <dbReference type="ARBA" id="ARBA00004651"/>
    </source>
</evidence>
<keyword evidence="10" id="KW-0067">ATP-binding</keyword>
<comment type="catalytic activity">
    <reaction evidence="1">
        <text>ATP + protein L-histidine = ADP + protein N-phospho-L-histidine.</text>
        <dbReference type="EC" id="2.7.13.3"/>
    </reaction>
</comment>
<dbReference type="InterPro" id="IPR017055">
    <property type="entry name" value="Sig_transdc_His_kinase_DctB"/>
</dbReference>
<dbReference type="GO" id="GO:0000155">
    <property type="term" value="F:phosphorelay sensor kinase activity"/>
    <property type="evidence" value="ECO:0007669"/>
    <property type="project" value="InterPro"/>
</dbReference>
<dbReference type="Gene3D" id="1.10.287.130">
    <property type="match status" value="1"/>
</dbReference>
<dbReference type="InterPro" id="IPR004358">
    <property type="entry name" value="Sig_transdc_His_kin-like_C"/>
</dbReference>
<evidence type="ECO:0000256" key="4">
    <source>
        <dbReference type="ARBA" id="ARBA00022475"/>
    </source>
</evidence>
<evidence type="ECO:0000256" key="9">
    <source>
        <dbReference type="ARBA" id="ARBA00022777"/>
    </source>
</evidence>
<evidence type="ECO:0000313" key="16">
    <source>
        <dbReference type="EMBL" id="SFP99468.1"/>
    </source>
</evidence>
<evidence type="ECO:0000259" key="15">
    <source>
        <dbReference type="PROSITE" id="PS50109"/>
    </source>
</evidence>